<dbReference type="InterPro" id="IPR050194">
    <property type="entry name" value="Glycosyltransferase_grp1"/>
</dbReference>
<dbReference type="PANTHER" id="PTHR45947">
    <property type="entry name" value="SULFOQUINOVOSYL TRANSFERASE SQD2"/>
    <property type="match status" value="1"/>
</dbReference>
<comment type="caution">
    <text evidence="2">The sequence shown here is derived from an EMBL/GenBank/DDBJ whole genome shotgun (WGS) entry which is preliminary data.</text>
</comment>
<evidence type="ECO:0000313" key="3">
    <source>
        <dbReference type="Proteomes" id="UP000321051"/>
    </source>
</evidence>
<dbReference type="InterPro" id="IPR001296">
    <property type="entry name" value="Glyco_trans_1"/>
</dbReference>
<organism evidence="2 3">
    <name type="scientific">Marinococcus halophilus</name>
    <dbReference type="NCBI Taxonomy" id="1371"/>
    <lineage>
        <taxon>Bacteria</taxon>
        <taxon>Bacillati</taxon>
        <taxon>Bacillota</taxon>
        <taxon>Bacilli</taxon>
        <taxon>Bacillales</taxon>
        <taxon>Bacillaceae</taxon>
        <taxon>Marinococcus</taxon>
    </lineage>
</organism>
<dbReference type="AlphaFoldDB" id="A0A510Y306"/>
<proteinExistence type="predicted"/>
<dbReference type="Proteomes" id="UP000321051">
    <property type="component" value="Unassembled WGS sequence"/>
</dbReference>
<dbReference type="SUPFAM" id="SSF53756">
    <property type="entry name" value="UDP-Glycosyltransferase/glycogen phosphorylase"/>
    <property type="match status" value="1"/>
</dbReference>
<evidence type="ECO:0000313" key="2">
    <source>
        <dbReference type="EMBL" id="GEK57710.1"/>
    </source>
</evidence>
<dbReference type="PANTHER" id="PTHR45947:SF3">
    <property type="entry name" value="SULFOQUINOVOSYL TRANSFERASE SQD2"/>
    <property type="match status" value="1"/>
</dbReference>
<evidence type="ECO:0000259" key="1">
    <source>
        <dbReference type="Pfam" id="PF00534"/>
    </source>
</evidence>
<name>A0A510Y306_MARHA</name>
<dbReference type="CDD" id="cd03801">
    <property type="entry name" value="GT4_PimA-like"/>
    <property type="match status" value="1"/>
</dbReference>
<feature type="domain" description="Glycosyl transferase family 1" evidence="1">
    <location>
        <begin position="184"/>
        <end position="346"/>
    </location>
</feature>
<sequence length="388" mass="43566">MKIAFVTNLRAPYRTLQWNEFARIPDTQVTVYYTDRPSENRAWRVTTAEEYKEIDLPGVQLGKAGRMNAGLHHIVSTHDLVVIGGYEKPAYIALSLLCRMYRKPYVLLYDGISAPRLQDAPSGYKHKLKATVIDHAAAVFGNGEVSRRYFADVFGYPDARIYNQYLAVDGRAIQELAHHRDYYREKLRTKYGLAPGEPVLVYSGRLIAIKNMATVIEAVSTMKNPVTVFVIGGGEQEEELQQQAGEAGVKLIITGFLSRQEDVFEHYMLGDAFILPSLIEPWGLVVNEALAAGLPVIVSERCGCSLDLVKEGVNGYTVDPNDSRQMAIVIKKAFTELDRKKAAGEARRLTEQWSFAGSKASFTELLEYVQKMHLAQSQTSRRVVWKKP</sequence>
<dbReference type="OrthoDB" id="9795068at2"/>
<protein>
    <recommendedName>
        <fullName evidence="1">Glycosyl transferase family 1 domain-containing protein</fullName>
    </recommendedName>
</protein>
<dbReference type="RefSeq" id="WP_094907622.1">
    <property type="nucleotide sequence ID" value="NZ_BJUN01000002.1"/>
</dbReference>
<reference evidence="2 3" key="1">
    <citation type="submission" date="2019-07" db="EMBL/GenBank/DDBJ databases">
        <title>Whole genome shotgun sequence of Marinococcus halophilus NBRC 102359.</title>
        <authorList>
            <person name="Hosoyama A."/>
            <person name="Uohara A."/>
            <person name="Ohji S."/>
            <person name="Ichikawa N."/>
        </authorList>
    </citation>
    <scope>NUCLEOTIDE SEQUENCE [LARGE SCALE GENOMIC DNA]</scope>
    <source>
        <strain evidence="2 3">NBRC 102359</strain>
    </source>
</reference>
<keyword evidence="3" id="KW-1185">Reference proteome</keyword>
<dbReference type="GO" id="GO:0016757">
    <property type="term" value="F:glycosyltransferase activity"/>
    <property type="evidence" value="ECO:0007669"/>
    <property type="project" value="InterPro"/>
</dbReference>
<dbReference type="Pfam" id="PF00534">
    <property type="entry name" value="Glycos_transf_1"/>
    <property type="match status" value="1"/>
</dbReference>
<gene>
    <name evidence="2" type="ORF">MHA01_06150</name>
</gene>
<dbReference type="Gene3D" id="3.40.50.2000">
    <property type="entry name" value="Glycogen Phosphorylase B"/>
    <property type="match status" value="2"/>
</dbReference>
<dbReference type="EMBL" id="BJUN01000002">
    <property type="protein sequence ID" value="GEK57710.1"/>
    <property type="molecule type" value="Genomic_DNA"/>
</dbReference>
<accession>A0A510Y306</accession>